<dbReference type="KEGG" id="psco:LY89DRAFT_744888"/>
<dbReference type="InParanoid" id="A0A194XV10"/>
<organism evidence="3 4">
    <name type="scientific">Mollisia scopiformis</name>
    <name type="common">Conifer needle endophyte fungus</name>
    <name type="synonym">Phialocephala scopiformis</name>
    <dbReference type="NCBI Taxonomy" id="149040"/>
    <lineage>
        <taxon>Eukaryota</taxon>
        <taxon>Fungi</taxon>
        <taxon>Dikarya</taxon>
        <taxon>Ascomycota</taxon>
        <taxon>Pezizomycotina</taxon>
        <taxon>Leotiomycetes</taxon>
        <taxon>Helotiales</taxon>
        <taxon>Mollisiaceae</taxon>
        <taxon>Mollisia</taxon>
    </lineage>
</organism>
<protein>
    <recommendedName>
        <fullName evidence="2">2EXR domain-containing protein</fullName>
    </recommendedName>
</protein>
<feature type="region of interest" description="Disordered" evidence="1">
    <location>
        <begin position="1"/>
        <end position="57"/>
    </location>
</feature>
<feature type="domain" description="2EXR" evidence="2">
    <location>
        <begin position="77"/>
        <end position="144"/>
    </location>
</feature>
<dbReference type="PANTHER" id="PTHR35910:SF6">
    <property type="entry name" value="2EXR DOMAIN-CONTAINING PROTEIN"/>
    <property type="match status" value="1"/>
</dbReference>
<feature type="compositionally biased region" description="Polar residues" evidence="1">
    <location>
        <begin position="1"/>
        <end position="11"/>
    </location>
</feature>
<sequence length="380" mass="43136">MDQQTKNSESQPARGRSDLGDNVSSDVVNPQSSQSNHYSLPIKPNWTEVSDTQPTKTKETFGCSAISSLEPKQAPTFHKFPQLPIELRLKMMKFVLPDLRVIEILWDQKRHEYYTNCKVPAILHVNKEFREEGLKTYSLFIVDNNTTQSTEDVTGGGFNVWNALFGPAPVPGQVTSTSDTTTMASASATRNPNLAAQANEGGAELVQKPLGSYIDFGHDMIYVCLERYFEEWQCRMKIRDFLLSINAETAAKIQQIAIRPQRFSFNMIFQALSMFPNLRLCAAVNSDVCQSFANGDPHLVNPAPYLPAIGFKNVCREGNIRTKRWSVLERRTMGILTQQTYKDFEDQMAELKRRSEPLGLDREWMARLNFCMINIMRKGD</sequence>
<evidence type="ECO:0000313" key="4">
    <source>
        <dbReference type="Proteomes" id="UP000070700"/>
    </source>
</evidence>
<proteinExistence type="predicted"/>
<dbReference type="Pfam" id="PF20150">
    <property type="entry name" value="2EXR"/>
    <property type="match status" value="1"/>
</dbReference>
<evidence type="ECO:0000259" key="2">
    <source>
        <dbReference type="Pfam" id="PF20150"/>
    </source>
</evidence>
<keyword evidence="4" id="KW-1185">Reference proteome</keyword>
<evidence type="ECO:0000256" key="1">
    <source>
        <dbReference type="SAM" id="MobiDB-lite"/>
    </source>
</evidence>
<gene>
    <name evidence="3" type="ORF">LY89DRAFT_744888</name>
</gene>
<accession>A0A194XV10</accession>
<dbReference type="AlphaFoldDB" id="A0A194XV10"/>
<reference evidence="3 4" key="1">
    <citation type="submission" date="2015-10" db="EMBL/GenBank/DDBJ databases">
        <title>Full genome of DAOMC 229536 Phialocephala scopiformis, a fungal endophyte of spruce producing the potent anti-insectan compound rugulosin.</title>
        <authorList>
            <consortium name="DOE Joint Genome Institute"/>
            <person name="Walker A.K."/>
            <person name="Frasz S.L."/>
            <person name="Seifert K.A."/>
            <person name="Miller J.D."/>
            <person name="Mondo S.J."/>
            <person name="Labutti K."/>
            <person name="Lipzen A."/>
            <person name="Dockter R."/>
            <person name="Kennedy M."/>
            <person name="Grigoriev I.V."/>
            <person name="Spatafora J.W."/>
        </authorList>
    </citation>
    <scope>NUCLEOTIDE SEQUENCE [LARGE SCALE GENOMIC DNA]</scope>
    <source>
        <strain evidence="3 4">CBS 120377</strain>
    </source>
</reference>
<dbReference type="Proteomes" id="UP000070700">
    <property type="component" value="Unassembled WGS sequence"/>
</dbReference>
<feature type="compositionally biased region" description="Polar residues" evidence="1">
    <location>
        <begin position="22"/>
        <end position="38"/>
    </location>
</feature>
<dbReference type="RefSeq" id="XP_018078515.1">
    <property type="nucleotide sequence ID" value="XM_018221045.1"/>
</dbReference>
<dbReference type="GeneID" id="28830771"/>
<evidence type="ECO:0000313" key="3">
    <source>
        <dbReference type="EMBL" id="KUJ24160.1"/>
    </source>
</evidence>
<dbReference type="EMBL" id="KQ947404">
    <property type="protein sequence ID" value="KUJ24160.1"/>
    <property type="molecule type" value="Genomic_DNA"/>
</dbReference>
<dbReference type="InterPro" id="IPR045518">
    <property type="entry name" value="2EXR"/>
</dbReference>
<dbReference type="PANTHER" id="PTHR35910">
    <property type="entry name" value="2EXR DOMAIN-CONTAINING PROTEIN"/>
    <property type="match status" value="1"/>
</dbReference>
<name>A0A194XV10_MOLSC</name>